<dbReference type="Gene3D" id="1.10.238.20">
    <property type="entry name" value="Pheromone/general odorant binding protein domain"/>
    <property type="match status" value="1"/>
</dbReference>
<keyword evidence="3" id="KW-0964">Secreted</keyword>
<feature type="region of interest" description="Disordered" evidence="4">
    <location>
        <begin position="52"/>
        <end position="154"/>
    </location>
</feature>
<proteinExistence type="evidence at transcript level"/>
<sequence>MKSVVLLIISCCLSYSMALECGIAKANRNEIRQALSMCVKNNDTLEDILEMSSLSSSTTSSPTEDSDDEDSQEDTIKSTSSTTKSPRRIKSSRIKRARSFSNTKQYASKATERNREESNNSNNTNNKIDNLKDAQKDDSEDDNEVSQETPKKRQDMSENCIVHCVLEHLNLTDETGLPDHSKLSEELLKTASGRELRNFLQESTDECFQEVNEENDLDSCSYTTKLITCLADKGKSNCADWPAGALPF</sequence>
<reference evidence="6" key="1">
    <citation type="journal article" date="2015" name="BMC Genomics">
        <title>Candidate chemosensory genes identified in Colaphellus bowringi by antennal transcriptome analysis.</title>
        <authorList>
            <person name="Li X.M."/>
            <person name="Zhu X.Y."/>
            <person name="Wang Z.Q."/>
            <person name="Wang Y."/>
            <person name="He P."/>
            <person name="Chen G."/>
            <person name="Sun L."/>
            <person name="Deng D.G."/>
            <person name="Zhang Y.N."/>
        </authorList>
    </citation>
    <scope>NUCLEOTIDE SEQUENCE</scope>
</reference>
<feature type="compositionally biased region" description="Basic residues" evidence="4">
    <location>
        <begin position="85"/>
        <end position="98"/>
    </location>
</feature>
<dbReference type="GO" id="GO:0005549">
    <property type="term" value="F:odorant binding"/>
    <property type="evidence" value="ECO:0007669"/>
    <property type="project" value="InterPro"/>
</dbReference>
<evidence type="ECO:0000256" key="1">
    <source>
        <dbReference type="ARBA" id="ARBA00004613"/>
    </source>
</evidence>
<dbReference type="SUPFAM" id="SSF47565">
    <property type="entry name" value="Insect pheromone/odorant-binding proteins"/>
    <property type="match status" value="1"/>
</dbReference>
<dbReference type="Pfam" id="PF01395">
    <property type="entry name" value="PBP_GOBP"/>
    <property type="match status" value="1"/>
</dbReference>
<dbReference type="InterPro" id="IPR006170">
    <property type="entry name" value="PBP/GOBP"/>
</dbReference>
<dbReference type="PANTHER" id="PTHR21066:SF9">
    <property type="entry name" value="ODORANT-BINDING PROTEIN 59A"/>
    <property type="match status" value="1"/>
</dbReference>
<comment type="subcellular location">
    <subcellularLocation>
        <location evidence="1">Secreted</location>
    </subcellularLocation>
</comment>
<accession>A0A0S3J2K7</accession>
<dbReference type="GO" id="GO:0005576">
    <property type="term" value="C:extracellular region"/>
    <property type="evidence" value="ECO:0007669"/>
    <property type="project" value="UniProtKB-SubCell"/>
</dbReference>
<dbReference type="PANTHER" id="PTHR21066">
    <property type="entry name" value="ODORANT-BINDING PROTEIN 59A-RELATED"/>
    <property type="match status" value="1"/>
</dbReference>
<dbReference type="InterPro" id="IPR052295">
    <property type="entry name" value="Odorant-binding_protein"/>
</dbReference>
<keyword evidence="5" id="KW-0732">Signal</keyword>
<feature type="compositionally biased region" description="Low complexity" evidence="4">
    <location>
        <begin position="52"/>
        <end position="63"/>
    </location>
</feature>
<dbReference type="AlphaFoldDB" id="A0A0S3J2K7"/>
<reference evidence="6" key="2">
    <citation type="submission" date="2015-08" db="EMBL/GenBank/DDBJ databases">
        <authorList>
            <person name="Babu N.S."/>
            <person name="Beckwith C.J."/>
            <person name="Beseler K.G."/>
            <person name="Brison A."/>
            <person name="Carone J.V."/>
            <person name="Caskin T.P."/>
            <person name="Diamond M."/>
            <person name="Durham M.E."/>
            <person name="Foxe J.M."/>
            <person name="Go M."/>
            <person name="Henderson B.A."/>
            <person name="Jones I.B."/>
            <person name="McGettigan J.A."/>
            <person name="Micheletti S.J."/>
            <person name="Nasrallah M.E."/>
            <person name="Ortiz D."/>
            <person name="Piller C.R."/>
            <person name="Privatt S.R."/>
            <person name="Schneider S.L."/>
            <person name="Sharp S."/>
            <person name="Smith T.C."/>
            <person name="Stanton J.D."/>
            <person name="Ullery H.E."/>
            <person name="Wilson R.J."/>
            <person name="Serrano M.G."/>
            <person name="Buck G."/>
            <person name="Lee V."/>
            <person name="Wang Y."/>
            <person name="Carvalho R."/>
            <person name="Voegtly L."/>
            <person name="Shi R."/>
            <person name="Duckworth R."/>
            <person name="Johnson A."/>
            <person name="Loviza R."/>
            <person name="Walstead R."/>
            <person name="Shah Z."/>
            <person name="Kiflezghi M."/>
            <person name="Wade K."/>
            <person name="Ball S.L."/>
            <person name="Bradley K.W."/>
            <person name="Asai D.J."/>
            <person name="Bowman C.A."/>
            <person name="Russell D.A."/>
            <person name="Pope W.H."/>
            <person name="Jacobs-Sera D."/>
            <person name="Hendrix R.W."/>
            <person name="Hatfull G.F."/>
        </authorList>
    </citation>
    <scope>NUCLEOTIDE SEQUENCE</scope>
</reference>
<evidence type="ECO:0000256" key="3">
    <source>
        <dbReference type="ARBA" id="ARBA00022525"/>
    </source>
</evidence>
<organism evidence="6">
    <name type="scientific">Colaphellus bowringi</name>
    <dbReference type="NCBI Taxonomy" id="561076"/>
    <lineage>
        <taxon>Eukaryota</taxon>
        <taxon>Metazoa</taxon>
        <taxon>Ecdysozoa</taxon>
        <taxon>Arthropoda</taxon>
        <taxon>Hexapoda</taxon>
        <taxon>Insecta</taxon>
        <taxon>Pterygota</taxon>
        <taxon>Neoptera</taxon>
        <taxon>Endopterygota</taxon>
        <taxon>Coleoptera</taxon>
        <taxon>Polyphaga</taxon>
        <taxon>Cucujiformia</taxon>
        <taxon>Chrysomeloidea</taxon>
        <taxon>Chrysomelidae</taxon>
        <taxon>Chrysomelinae</taxon>
        <taxon>Chrysomelini</taxon>
        <taxon>Colaphellus</taxon>
    </lineage>
</organism>
<protein>
    <submittedName>
        <fullName evidence="6">Odorant binding protein 12</fullName>
    </submittedName>
</protein>
<evidence type="ECO:0000313" key="6">
    <source>
        <dbReference type="EMBL" id="ALR72500.1"/>
    </source>
</evidence>
<evidence type="ECO:0000256" key="5">
    <source>
        <dbReference type="SAM" id="SignalP"/>
    </source>
</evidence>
<feature type="chain" id="PRO_5006612705" evidence="5">
    <location>
        <begin position="19"/>
        <end position="248"/>
    </location>
</feature>
<dbReference type="InterPro" id="IPR036728">
    <property type="entry name" value="PBP_GOBP_sf"/>
</dbReference>
<comment type="similarity">
    <text evidence="2">Belongs to the PBP/GOBP family.</text>
</comment>
<feature type="signal peptide" evidence="5">
    <location>
        <begin position="1"/>
        <end position="18"/>
    </location>
</feature>
<name>A0A0S3J2K7_9CUCU</name>
<evidence type="ECO:0000256" key="4">
    <source>
        <dbReference type="SAM" id="MobiDB-lite"/>
    </source>
</evidence>
<dbReference type="EMBL" id="KT381494">
    <property type="protein sequence ID" value="ALR72500.1"/>
    <property type="molecule type" value="mRNA"/>
</dbReference>
<feature type="compositionally biased region" description="Acidic residues" evidence="4">
    <location>
        <begin position="64"/>
        <end position="73"/>
    </location>
</feature>
<evidence type="ECO:0000256" key="2">
    <source>
        <dbReference type="ARBA" id="ARBA00008098"/>
    </source>
</evidence>